<dbReference type="RefSeq" id="XP_014244171.1">
    <property type="nucleotide sequence ID" value="XM_014388685.2"/>
</dbReference>
<evidence type="ECO:0000313" key="3">
    <source>
        <dbReference type="Proteomes" id="UP000494040"/>
    </source>
</evidence>
<organism evidence="2 3">
    <name type="scientific">Cimex lectularius</name>
    <name type="common">Bed bug</name>
    <name type="synonym">Acanthia lectularia</name>
    <dbReference type="NCBI Taxonomy" id="79782"/>
    <lineage>
        <taxon>Eukaryota</taxon>
        <taxon>Metazoa</taxon>
        <taxon>Ecdysozoa</taxon>
        <taxon>Arthropoda</taxon>
        <taxon>Hexapoda</taxon>
        <taxon>Insecta</taxon>
        <taxon>Pterygota</taxon>
        <taxon>Neoptera</taxon>
        <taxon>Paraneoptera</taxon>
        <taxon>Hemiptera</taxon>
        <taxon>Heteroptera</taxon>
        <taxon>Panheteroptera</taxon>
        <taxon>Cimicomorpha</taxon>
        <taxon>Cimicidae</taxon>
        <taxon>Cimex</taxon>
    </lineage>
</organism>
<evidence type="ECO:0000256" key="1">
    <source>
        <dbReference type="SAM" id="MobiDB-lite"/>
    </source>
</evidence>
<dbReference type="GeneID" id="106663672"/>
<dbReference type="Proteomes" id="UP000494040">
    <property type="component" value="Unassembled WGS sequence"/>
</dbReference>
<protein>
    <submittedName>
        <fullName evidence="2">Uncharacterized protein</fullName>
    </submittedName>
</protein>
<sequence length="957" mass="109882">MFELSQFRKNCEELGNTTFLTTHIPLATQICQKTTKSANCTVSRKFCGPNNCVCVTTMVKNFIYSSVEEATTGKPLVSESIEIPAQLKAFINGNKLNDNLPNRTFGLQDIPVFNKKHRKISVSPKQPEKVSFESKCSNRTNSTNMDNKNVRISTQKSMCQTNNQGCYSDLPSSKNNEVVKSNITNYDSPMQSICLDRSLVVKNDQPRDSNKIGILESENNVKNCVTIQVLKEVSTPKVCTCNVCKSNNATNNEIKPMVLSHSGIMKKQKIPKSICCSVGINEKSNMCLCTTMYECDLISKSQDMFPNKGKLLSEVNFEESSKEIKTDEVTFAHKNDISEFKFFECFKNEDTDRNRNQANSMDITKTVKNSTLIVDKVEKTSKENVKKDNENKCVDKTLKRNQEDTQDSSRIRMQEDKNMDLQVSNQGKDISEMYIKQLKQRTNSLSVNSSKKEVIEQKLQKISCENNTEPIEKGTNVLIVSGSKKSFYEEIVISKELSNDQLNTEDCSYTRVDKVNDLNVPDKQKQYICTNKIEQIKQRMNVKNEMNVHSSKNSSNENIINSKENKISECFLTELSSEELNADDYFTRIDNDCDYDFKVSDKGRGFCQNKIEQLKQRRNMLLAKHSKKKKNECVVKELSKEQVNTNDHSNKISTDNDWNDDSKVPDKCEKYIFTNNIEQLKKRMYALLVKRSKKAFIKNMANSKVINEKKCVVKELSRGQINDYFTRNYTDDDCDDDFNVPDKGKSYCKFSIEQLKQRMESLNLTDKRLNVNCPKYECKNRTGNSKKPVDDEHLQAEPTINKSAQEYNTDIEIVCKQSSDDNVEVSEEQPHSQNKKHNHHKKKKNLEHKTSCSVKLLSMPVSSYCQDKKSKISSVKSKPKKSSEFLGEISELERIKRYQCKVDDLYNQIWKHVNSSPKVSRHKSKMFIETGKKSIHKTHHSDKLDGGIWEKILEDDD</sequence>
<reference evidence="2" key="1">
    <citation type="submission" date="2022-01" db="UniProtKB">
        <authorList>
            <consortium name="EnsemblMetazoa"/>
        </authorList>
    </citation>
    <scope>IDENTIFICATION</scope>
</reference>
<feature type="compositionally biased region" description="Basic residues" evidence="1">
    <location>
        <begin position="833"/>
        <end position="846"/>
    </location>
</feature>
<dbReference type="EnsemblMetazoa" id="XM_014388685.2">
    <property type="protein sequence ID" value="XP_014244171.1"/>
    <property type="gene ID" value="LOC106663672"/>
</dbReference>
<accession>A0A8I6RL87</accession>
<dbReference type="AlphaFoldDB" id="A0A8I6RL87"/>
<proteinExistence type="predicted"/>
<keyword evidence="3" id="KW-1185">Reference proteome</keyword>
<name>A0A8I6RL87_CIMLE</name>
<dbReference type="KEGG" id="clec:106663672"/>
<evidence type="ECO:0000313" key="2">
    <source>
        <dbReference type="EnsemblMetazoa" id="XP_014244171.1"/>
    </source>
</evidence>
<feature type="region of interest" description="Disordered" evidence="1">
    <location>
        <begin position="820"/>
        <end position="850"/>
    </location>
</feature>